<comment type="caution">
    <text evidence="1">The sequence shown here is derived from an EMBL/GenBank/DDBJ whole genome shotgun (WGS) entry which is preliminary data.</text>
</comment>
<evidence type="ECO:0000313" key="1">
    <source>
        <dbReference type="EMBL" id="MFD0285694.1"/>
    </source>
</evidence>
<organism evidence="1 2">
    <name type="scientific">Streptomyces lutosisoli</name>
    <dbReference type="NCBI Taxonomy" id="2665721"/>
    <lineage>
        <taxon>Bacteria</taxon>
        <taxon>Bacillati</taxon>
        <taxon>Actinomycetota</taxon>
        <taxon>Actinomycetes</taxon>
        <taxon>Kitasatosporales</taxon>
        <taxon>Streptomycetaceae</taxon>
        <taxon>Streptomyces</taxon>
    </lineage>
</organism>
<proteinExistence type="predicted"/>
<name>A0ABW2VP12_9ACTN</name>
<protein>
    <submittedName>
        <fullName evidence="1">Uncharacterized protein</fullName>
    </submittedName>
</protein>
<keyword evidence="2" id="KW-1185">Reference proteome</keyword>
<sequence>MGQEMGHDLRATRTAVTVGALVLFGVPVLWAGTAAPAFAAPGASGERDAQLVYCLDTAHRGDLVTAAVRLGLLKAGATAQETVIPTAAGGRMTLEKWAEQSQDDFGRACSALMSADSDSPGAAAGGSAEDGWFVTFLKSLPLLGAGALLTLGGQFSERVSAERRQLTQQLGSGAAAFRAAAGEYLTNYERQPDADHTAVLAARDALIGPLLQVSGPGARRDTARRLAGELPLARPLPSARDGAFLGLGARAQEAQGVRQSVERQLRTVSDLNGRALYWRWRTLRERPAPATPGASA</sequence>
<gene>
    <name evidence="1" type="ORF">ACFQZP_29200</name>
</gene>
<accession>A0ABW2VP12</accession>
<reference evidence="2" key="1">
    <citation type="journal article" date="2019" name="Int. J. Syst. Evol. Microbiol.">
        <title>The Global Catalogue of Microorganisms (GCM) 10K type strain sequencing project: providing services to taxonomists for standard genome sequencing and annotation.</title>
        <authorList>
            <consortium name="The Broad Institute Genomics Platform"/>
            <consortium name="The Broad Institute Genome Sequencing Center for Infectious Disease"/>
            <person name="Wu L."/>
            <person name="Ma J."/>
        </authorList>
    </citation>
    <scope>NUCLEOTIDE SEQUENCE [LARGE SCALE GENOMIC DNA]</scope>
    <source>
        <strain evidence="2">CGMCC 4.7198</strain>
    </source>
</reference>
<evidence type="ECO:0000313" key="2">
    <source>
        <dbReference type="Proteomes" id="UP001596957"/>
    </source>
</evidence>
<dbReference type="Proteomes" id="UP001596957">
    <property type="component" value="Unassembled WGS sequence"/>
</dbReference>
<dbReference type="EMBL" id="JBHTEC010000001">
    <property type="protein sequence ID" value="MFD0285694.1"/>
    <property type="molecule type" value="Genomic_DNA"/>
</dbReference>
<dbReference type="RefSeq" id="WP_381251043.1">
    <property type="nucleotide sequence ID" value="NZ_JBHTBI010000006.1"/>
</dbReference>